<sequence length="211" mass="23222">MSQLDISSDDSTSYTVRFENNSSAAWTVYLYQRIPNQPSEVFSLAWQASPFKIVSGAFFTFKWSTDFSFVWGRTGVLTNGVVFEAGQVVDANPKDKNIITFDTSDNTPAFRSATEVGEGGILTIKQNRNIPNSLYTTGIGMSRHGTFVQQALANTTQLYTPEPKYYIAVGIGIQIGQVLAQTVSQTSELIFPPSVYNLTATLTDAQTWLIS</sequence>
<evidence type="ECO:0000313" key="2">
    <source>
        <dbReference type="Proteomes" id="UP000693715"/>
    </source>
</evidence>
<protein>
    <submittedName>
        <fullName evidence="1">Protein RhiA</fullName>
    </submittedName>
</protein>
<dbReference type="EMBL" id="CP020335">
    <property type="protein sequence ID" value="QXF33714.1"/>
    <property type="molecule type" value="Genomic_DNA"/>
</dbReference>
<name>A0ABX8M026_9GAMM</name>
<evidence type="ECO:0000313" key="1">
    <source>
        <dbReference type="EMBL" id="QXF33714.1"/>
    </source>
</evidence>
<dbReference type="Proteomes" id="UP000693715">
    <property type="component" value="Chromosome"/>
</dbReference>
<gene>
    <name evidence="1" type="ORF">B0X70_11585</name>
</gene>
<reference evidence="1 2" key="1">
    <citation type="submission" date="2017-03" db="EMBL/GenBank/DDBJ databases">
        <title>Genome comparison of Photorhabdus luminescens strain 0813-124 phase variants.</title>
        <authorList>
            <person name="Chien C.-C."/>
            <person name="Chen W.-J."/>
            <person name="Shih M.-C."/>
            <person name="Hsieh F.-C."/>
        </authorList>
    </citation>
    <scope>NUCLEOTIDE SEQUENCE [LARGE SCALE GENOMIC DNA]</scope>
    <source>
        <strain evidence="1 2">0813-124 phase II</strain>
    </source>
</reference>
<organism evidence="1 2">
    <name type="scientific">Photorhabdus akhurstii</name>
    <dbReference type="NCBI Taxonomy" id="171438"/>
    <lineage>
        <taxon>Bacteria</taxon>
        <taxon>Pseudomonadati</taxon>
        <taxon>Pseudomonadota</taxon>
        <taxon>Gammaproteobacteria</taxon>
        <taxon>Enterobacterales</taxon>
        <taxon>Morganellaceae</taxon>
        <taxon>Photorhabdus</taxon>
    </lineage>
</organism>
<accession>A0ABX8M026</accession>
<keyword evidence="2" id="KW-1185">Reference proteome</keyword>
<dbReference type="RefSeq" id="WP_036806133.1">
    <property type="nucleotide sequence ID" value="NZ_CAWQBW010000002.1"/>
</dbReference>
<proteinExistence type="predicted"/>